<dbReference type="Proteomes" id="UP001153461">
    <property type="component" value="Unassembled WGS sequence"/>
</dbReference>
<organism evidence="2 3">
    <name type="scientific">Penicillium nalgiovense</name>
    <dbReference type="NCBI Taxonomy" id="60175"/>
    <lineage>
        <taxon>Eukaryota</taxon>
        <taxon>Fungi</taxon>
        <taxon>Dikarya</taxon>
        <taxon>Ascomycota</taxon>
        <taxon>Pezizomycotina</taxon>
        <taxon>Eurotiomycetes</taxon>
        <taxon>Eurotiomycetidae</taxon>
        <taxon>Eurotiales</taxon>
        <taxon>Aspergillaceae</taxon>
        <taxon>Penicillium</taxon>
    </lineage>
</organism>
<accession>A0A9W4HYI4</accession>
<dbReference type="EMBL" id="CAJVNV010000444">
    <property type="protein sequence ID" value="CAG8202823.1"/>
    <property type="molecule type" value="Genomic_DNA"/>
</dbReference>
<dbReference type="AlphaFoldDB" id="A0A9W4HYI4"/>
<name>A0A9W4HYI4_PENNA</name>
<proteinExistence type="predicted"/>
<gene>
    <name evidence="2" type="ORF">PNAL_LOCUS7544</name>
</gene>
<evidence type="ECO:0000313" key="3">
    <source>
        <dbReference type="Proteomes" id="UP001153461"/>
    </source>
</evidence>
<feature type="region of interest" description="Disordered" evidence="1">
    <location>
        <begin position="98"/>
        <end position="128"/>
    </location>
</feature>
<evidence type="ECO:0000256" key="1">
    <source>
        <dbReference type="SAM" id="MobiDB-lite"/>
    </source>
</evidence>
<protein>
    <submittedName>
        <fullName evidence="2">Uncharacterized protein</fullName>
    </submittedName>
</protein>
<comment type="caution">
    <text evidence="2">The sequence shown here is derived from an EMBL/GenBank/DDBJ whole genome shotgun (WGS) entry which is preliminary data.</text>
</comment>
<dbReference type="OrthoDB" id="9984693at2759"/>
<sequence>MSSNLSHLKKPSIPAFLSLPLSFPLHSSFQSSQRPISNFRSITTVLPPGNSLALQYCFLPSAIYQGESTQFPFTTHSRFQICDQSISFSFSATIMAGSAPKTSVSKAKGKAKRPAESTPSPVKSRKYH</sequence>
<reference evidence="2" key="1">
    <citation type="submission" date="2021-07" db="EMBL/GenBank/DDBJ databases">
        <authorList>
            <person name="Branca A.L. A."/>
        </authorList>
    </citation>
    <scope>NUCLEOTIDE SEQUENCE</scope>
</reference>
<evidence type="ECO:0000313" key="2">
    <source>
        <dbReference type="EMBL" id="CAG8202823.1"/>
    </source>
</evidence>